<gene>
    <name evidence="3" type="ORF">H5P28_15290</name>
</gene>
<dbReference type="SUPFAM" id="SSF53448">
    <property type="entry name" value="Nucleotide-diphospho-sugar transferases"/>
    <property type="match status" value="1"/>
</dbReference>
<dbReference type="Proteomes" id="UP000546464">
    <property type="component" value="Unassembled WGS sequence"/>
</dbReference>
<sequence length="278" mass="30998">MKDTQSPLERVPASGTPGSVNKRTSNSLTLSIVTATYNSSAFVKDCVASVHAQTFAQIEHIIIDGASSDNTLEIINTVPNRISQIISEPDKGIYDAMNKGISASSGDIVGILNSDDFYADESVLEKVADTFCQTGCDVVFGNLDFVSPNDTSRVLRHWKSSPYRPGSFKSGWHPPHPTFFVRRELYERHGLFDISMSVSADFELMLRFMEKHHAQSSYLDQTMVKMRYGGHSTGSIREIIRGNRQIMRAFRNNGISVSPLYPAVRLLPKLKQFITRQS</sequence>
<keyword evidence="4" id="KW-1185">Reference proteome</keyword>
<dbReference type="Pfam" id="PF00535">
    <property type="entry name" value="Glycos_transf_2"/>
    <property type="match status" value="1"/>
</dbReference>
<organism evidence="3 4">
    <name type="scientific">Ruficoccus amylovorans</name>
    <dbReference type="NCBI Taxonomy" id="1804625"/>
    <lineage>
        <taxon>Bacteria</taxon>
        <taxon>Pseudomonadati</taxon>
        <taxon>Verrucomicrobiota</taxon>
        <taxon>Opitutia</taxon>
        <taxon>Puniceicoccales</taxon>
        <taxon>Cerasicoccaceae</taxon>
        <taxon>Ruficoccus</taxon>
    </lineage>
</organism>
<dbReference type="InterPro" id="IPR029044">
    <property type="entry name" value="Nucleotide-diphossugar_trans"/>
</dbReference>
<proteinExistence type="predicted"/>
<feature type="region of interest" description="Disordered" evidence="1">
    <location>
        <begin position="1"/>
        <end position="22"/>
    </location>
</feature>
<dbReference type="CDD" id="cd06433">
    <property type="entry name" value="GT_2_WfgS_like"/>
    <property type="match status" value="1"/>
</dbReference>
<evidence type="ECO:0000259" key="2">
    <source>
        <dbReference type="Pfam" id="PF00535"/>
    </source>
</evidence>
<comment type="caution">
    <text evidence="3">The sequence shown here is derived from an EMBL/GenBank/DDBJ whole genome shotgun (WGS) entry which is preliminary data.</text>
</comment>
<dbReference type="Gene3D" id="3.90.550.10">
    <property type="entry name" value="Spore Coat Polysaccharide Biosynthesis Protein SpsA, Chain A"/>
    <property type="match status" value="1"/>
</dbReference>
<keyword evidence="3" id="KW-0808">Transferase</keyword>
<feature type="domain" description="Glycosyltransferase 2-like" evidence="2">
    <location>
        <begin position="31"/>
        <end position="186"/>
    </location>
</feature>
<dbReference type="AlphaFoldDB" id="A0A842HKF0"/>
<dbReference type="EMBL" id="JACHVB010000044">
    <property type="protein sequence ID" value="MBC2595631.1"/>
    <property type="molecule type" value="Genomic_DNA"/>
</dbReference>
<protein>
    <submittedName>
        <fullName evidence="3">Glycosyltransferase</fullName>
    </submittedName>
</protein>
<dbReference type="PANTHER" id="PTHR22916">
    <property type="entry name" value="GLYCOSYLTRANSFERASE"/>
    <property type="match status" value="1"/>
</dbReference>
<evidence type="ECO:0000313" key="3">
    <source>
        <dbReference type="EMBL" id="MBC2595631.1"/>
    </source>
</evidence>
<evidence type="ECO:0000313" key="4">
    <source>
        <dbReference type="Proteomes" id="UP000546464"/>
    </source>
</evidence>
<dbReference type="PANTHER" id="PTHR22916:SF3">
    <property type="entry name" value="UDP-GLCNAC:BETAGAL BETA-1,3-N-ACETYLGLUCOSAMINYLTRANSFERASE-LIKE PROTEIN 1"/>
    <property type="match status" value="1"/>
</dbReference>
<reference evidence="3 4" key="1">
    <citation type="submission" date="2020-07" db="EMBL/GenBank/DDBJ databases">
        <authorList>
            <person name="Feng X."/>
        </authorList>
    </citation>
    <scope>NUCLEOTIDE SEQUENCE [LARGE SCALE GENOMIC DNA]</scope>
    <source>
        <strain evidence="3 4">JCM31066</strain>
    </source>
</reference>
<dbReference type="GO" id="GO:0016758">
    <property type="term" value="F:hexosyltransferase activity"/>
    <property type="evidence" value="ECO:0007669"/>
    <property type="project" value="UniProtKB-ARBA"/>
</dbReference>
<dbReference type="InterPro" id="IPR001173">
    <property type="entry name" value="Glyco_trans_2-like"/>
</dbReference>
<accession>A0A842HKF0</accession>
<evidence type="ECO:0000256" key="1">
    <source>
        <dbReference type="SAM" id="MobiDB-lite"/>
    </source>
</evidence>
<name>A0A842HKF0_9BACT</name>